<evidence type="ECO:0000313" key="2">
    <source>
        <dbReference type="EMBL" id="KAF2142157.1"/>
    </source>
</evidence>
<dbReference type="EMBL" id="ML995485">
    <property type="protein sequence ID" value="KAF2142157.1"/>
    <property type="molecule type" value="Genomic_DNA"/>
</dbReference>
<dbReference type="GeneID" id="54296708"/>
<keyword evidence="3" id="KW-1185">Reference proteome</keyword>
<accession>A0A6A6BH01</accession>
<gene>
    <name evidence="2" type="ORF">K452DRAFT_27493</name>
</gene>
<dbReference type="Proteomes" id="UP000799438">
    <property type="component" value="Unassembled WGS sequence"/>
</dbReference>
<organism evidence="2 3">
    <name type="scientific">Aplosporella prunicola CBS 121167</name>
    <dbReference type="NCBI Taxonomy" id="1176127"/>
    <lineage>
        <taxon>Eukaryota</taxon>
        <taxon>Fungi</taxon>
        <taxon>Dikarya</taxon>
        <taxon>Ascomycota</taxon>
        <taxon>Pezizomycotina</taxon>
        <taxon>Dothideomycetes</taxon>
        <taxon>Dothideomycetes incertae sedis</taxon>
        <taxon>Botryosphaeriales</taxon>
        <taxon>Aplosporellaceae</taxon>
        <taxon>Aplosporella</taxon>
    </lineage>
</organism>
<protein>
    <submittedName>
        <fullName evidence="2">Uncharacterized protein</fullName>
    </submittedName>
</protein>
<evidence type="ECO:0000313" key="3">
    <source>
        <dbReference type="Proteomes" id="UP000799438"/>
    </source>
</evidence>
<reference evidence="2" key="1">
    <citation type="journal article" date="2020" name="Stud. Mycol.">
        <title>101 Dothideomycetes genomes: a test case for predicting lifestyles and emergence of pathogens.</title>
        <authorList>
            <person name="Haridas S."/>
            <person name="Albert R."/>
            <person name="Binder M."/>
            <person name="Bloem J."/>
            <person name="Labutti K."/>
            <person name="Salamov A."/>
            <person name="Andreopoulos B."/>
            <person name="Baker S."/>
            <person name="Barry K."/>
            <person name="Bills G."/>
            <person name="Bluhm B."/>
            <person name="Cannon C."/>
            <person name="Castanera R."/>
            <person name="Culley D."/>
            <person name="Daum C."/>
            <person name="Ezra D."/>
            <person name="Gonzalez J."/>
            <person name="Henrissat B."/>
            <person name="Kuo A."/>
            <person name="Liang C."/>
            <person name="Lipzen A."/>
            <person name="Lutzoni F."/>
            <person name="Magnuson J."/>
            <person name="Mondo S."/>
            <person name="Nolan M."/>
            <person name="Ohm R."/>
            <person name="Pangilinan J."/>
            <person name="Park H.-J."/>
            <person name="Ramirez L."/>
            <person name="Alfaro M."/>
            <person name="Sun H."/>
            <person name="Tritt A."/>
            <person name="Yoshinaga Y."/>
            <person name="Zwiers L.-H."/>
            <person name="Turgeon B."/>
            <person name="Goodwin S."/>
            <person name="Spatafora J."/>
            <person name="Crous P."/>
            <person name="Grigoriev I."/>
        </authorList>
    </citation>
    <scope>NUCLEOTIDE SEQUENCE</scope>
    <source>
        <strain evidence="2">CBS 121167</strain>
    </source>
</reference>
<proteinExistence type="predicted"/>
<sequence length="160" mass="17813">MEDEAPPSSATIAQHRRSIYMLGSTGRIVLASHHDRSHHHQQQSVSASKPSSNKQAEISTRHARHRRTQQRGPRNGEPRGQHQQRPGMYVGRHCTIQRRAGNNYGDAANGPKTDTRRVAGRGSEARACPRKVKHGGPPVRNIVRASYTADCRIEPRRAVP</sequence>
<dbReference type="RefSeq" id="XP_033397869.1">
    <property type="nucleotide sequence ID" value="XM_033539212.1"/>
</dbReference>
<feature type="compositionally biased region" description="Polar residues" evidence="1">
    <location>
        <begin position="49"/>
        <end position="58"/>
    </location>
</feature>
<feature type="region of interest" description="Disordered" evidence="1">
    <location>
        <begin position="29"/>
        <end position="139"/>
    </location>
</feature>
<name>A0A6A6BH01_9PEZI</name>
<evidence type="ECO:0000256" key="1">
    <source>
        <dbReference type="SAM" id="MobiDB-lite"/>
    </source>
</evidence>
<dbReference type="AlphaFoldDB" id="A0A6A6BH01"/>